<reference evidence="1" key="2">
    <citation type="journal article" date="2015" name="Fish Shellfish Immunol.">
        <title>Early steps in the European eel (Anguilla anguilla)-Vibrio vulnificus interaction in the gills: Role of the RtxA13 toxin.</title>
        <authorList>
            <person name="Callol A."/>
            <person name="Pajuelo D."/>
            <person name="Ebbesson L."/>
            <person name="Teles M."/>
            <person name="MacKenzie S."/>
            <person name="Amaro C."/>
        </authorList>
    </citation>
    <scope>NUCLEOTIDE SEQUENCE</scope>
</reference>
<sequence length="33" mass="3428">MGVGVGGGYTDILLLSGSHCHFLGHFLCLNPVL</sequence>
<proteinExistence type="predicted"/>
<evidence type="ECO:0000313" key="1">
    <source>
        <dbReference type="EMBL" id="JAH45475.1"/>
    </source>
</evidence>
<name>A0A0E9SXU7_ANGAN</name>
<dbReference type="EMBL" id="GBXM01063102">
    <property type="protein sequence ID" value="JAH45475.1"/>
    <property type="molecule type" value="Transcribed_RNA"/>
</dbReference>
<organism evidence="1">
    <name type="scientific">Anguilla anguilla</name>
    <name type="common">European freshwater eel</name>
    <name type="synonym">Muraena anguilla</name>
    <dbReference type="NCBI Taxonomy" id="7936"/>
    <lineage>
        <taxon>Eukaryota</taxon>
        <taxon>Metazoa</taxon>
        <taxon>Chordata</taxon>
        <taxon>Craniata</taxon>
        <taxon>Vertebrata</taxon>
        <taxon>Euteleostomi</taxon>
        <taxon>Actinopterygii</taxon>
        <taxon>Neopterygii</taxon>
        <taxon>Teleostei</taxon>
        <taxon>Anguilliformes</taxon>
        <taxon>Anguillidae</taxon>
        <taxon>Anguilla</taxon>
    </lineage>
</organism>
<protein>
    <submittedName>
        <fullName evidence="1">Uncharacterized protein</fullName>
    </submittedName>
</protein>
<reference evidence="1" key="1">
    <citation type="submission" date="2014-11" db="EMBL/GenBank/DDBJ databases">
        <authorList>
            <person name="Amaro Gonzalez C."/>
        </authorList>
    </citation>
    <scope>NUCLEOTIDE SEQUENCE</scope>
</reference>
<dbReference type="AlphaFoldDB" id="A0A0E9SXU7"/>
<accession>A0A0E9SXU7</accession>